<dbReference type="EMBL" id="CAMGYJ010000004">
    <property type="protein sequence ID" value="CAI0400259.1"/>
    <property type="molecule type" value="Genomic_DNA"/>
</dbReference>
<accession>A0AAV0IRP4</accession>
<dbReference type="Proteomes" id="UP001154282">
    <property type="component" value="Unassembled WGS sequence"/>
</dbReference>
<feature type="region of interest" description="Disordered" evidence="1">
    <location>
        <begin position="139"/>
        <end position="160"/>
    </location>
</feature>
<comment type="caution">
    <text evidence="2">The sequence shown here is derived from an EMBL/GenBank/DDBJ whole genome shotgun (WGS) entry which is preliminary data.</text>
</comment>
<reference evidence="2" key="1">
    <citation type="submission" date="2022-08" db="EMBL/GenBank/DDBJ databases">
        <authorList>
            <person name="Gutierrez-Valencia J."/>
        </authorList>
    </citation>
    <scope>NUCLEOTIDE SEQUENCE</scope>
</reference>
<feature type="region of interest" description="Disordered" evidence="1">
    <location>
        <begin position="73"/>
        <end position="109"/>
    </location>
</feature>
<evidence type="ECO:0000256" key="1">
    <source>
        <dbReference type="SAM" id="MobiDB-lite"/>
    </source>
</evidence>
<protein>
    <submittedName>
        <fullName evidence="2">Uncharacterized protein</fullName>
    </submittedName>
</protein>
<dbReference type="AlphaFoldDB" id="A0AAV0IRP4"/>
<name>A0AAV0IRP4_9ROSI</name>
<keyword evidence="3" id="KW-1185">Reference proteome</keyword>
<organism evidence="2 3">
    <name type="scientific">Linum tenue</name>
    <dbReference type="NCBI Taxonomy" id="586396"/>
    <lineage>
        <taxon>Eukaryota</taxon>
        <taxon>Viridiplantae</taxon>
        <taxon>Streptophyta</taxon>
        <taxon>Embryophyta</taxon>
        <taxon>Tracheophyta</taxon>
        <taxon>Spermatophyta</taxon>
        <taxon>Magnoliopsida</taxon>
        <taxon>eudicotyledons</taxon>
        <taxon>Gunneridae</taxon>
        <taxon>Pentapetalae</taxon>
        <taxon>rosids</taxon>
        <taxon>fabids</taxon>
        <taxon>Malpighiales</taxon>
        <taxon>Linaceae</taxon>
        <taxon>Linum</taxon>
    </lineage>
</organism>
<feature type="compositionally biased region" description="Pro residues" evidence="1">
    <location>
        <begin position="76"/>
        <end position="88"/>
    </location>
</feature>
<evidence type="ECO:0000313" key="2">
    <source>
        <dbReference type="EMBL" id="CAI0400259.1"/>
    </source>
</evidence>
<proteinExistence type="predicted"/>
<gene>
    <name evidence="2" type="ORF">LITE_LOCUS10684</name>
</gene>
<sequence>MGCSISRFTILSSLHTHHSLLVDQPPSIHAFHPGPATGRRAVSHPAPLVHHPPSGKGDSEHLVYLTSTTYGSVLHIPPPPPPPPPPYKPVEEEFGLPDQPEKKLGSPSKPLWKHFSEESFLLKLDPVVVSSYRRALFGKSNPKKSVHSDSESGWSPQPVCAADGCAARGK</sequence>
<evidence type="ECO:0000313" key="3">
    <source>
        <dbReference type="Proteomes" id="UP001154282"/>
    </source>
</evidence>
<feature type="non-terminal residue" evidence="2">
    <location>
        <position position="170"/>
    </location>
</feature>